<evidence type="ECO:0000259" key="8">
    <source>
        <dbReference type="Pfam" id="PF14322"/>
    </source>
</evidence>
<organism evidence="9 10">
    <name type="scientific">Pedobacter gandavensis</name>
    <dbReference type="NCBI Taxonomy" id="2679963"/>
    <lineage>
        <taxon>Bacteria</taxon>
        <taxon>Pseudomonadati</taxon>
        <taxon>Bacteroidota</taxon>
        <taxon>Sphingobacteriia</taxon>
        <taxon>Sphingobacteriales</taxon>
        <taxon>Sphingobacteriaceae</taxon>
        <taxon>Pedobacter</taxon>
    </lineage>
</organism>
<dbReference type="InterPro" id="IPR033985">
    <property type="entry name" value="SusD-like_N"/>
</dbReference>
<dbReference type="InterPro" id="IPR012944">
    <property type="entry name" value="SusD_RagB_dom"/>
</dbReference>
<name>A0ABR6EWS5_9SPHI</name>
<keyword evidence="4" id="KW-0472">Membrane</keyword>
<evidence type="ECO:0000313" key="10">
    <source>
        <dbReference type="Proteomes" id="UP000636110"/>
    </source>
</evidence>
<evidence type="ECO:0000256" key="4">
    <source>
        <dbReference type="ARBA" id="ARBA00023136"/>
    </source>
</evidence>
<evidence type="ECO:0000256" key="2">
    <source>
        <dbReference type="ARBA" id="ARBA00006275"/>
    </source>
</evidence>
<evidence type="ECO:0000256" key="6">
    <source>
        <dbReference type="SAM" id="SignalP"/>
    </source>
</evidence>
<dbReference type="RefSeq" id="WP_182957727.1">
    <property type="nucleotide sequence ID" value="NZ_WNXC01000004.1"/>
</dbReference>
<feature type="chain" id="PRO_5045833523" evidence="6">
    <location>
        <begin position="18"/>
        <end position="609"/>
    </location>
</feature>
<reference evidence="9 10" key="1">
    <citation type="submission" date="2019-11" db="EMBL/GenBank/DDBJ databases">
        <title>Description of Pedobacter sp. LMG 31462T.</title>
        <authorList>
            <person name="Carlier A."/>
            <person name="Qi S."/>
            <person name="Vandamme P."/>
        </authorList>
    </citation>
    <scope>NUCLEOTIDE SEQUENCE [LARGE SCALE GENOMIC DNA]</scope>
    <source>
        <strain evidence="9 10">LMG 31462</strain>
    </source>
</reference>
<evidence type="ECO:0000256" key="5">
    <source>
        <dbReference type="ARBA" id="ARBA00023237"/>
    </source>
</evidence>
<comment type="caution">
    <text evidence="9">The sequence shown here is derived from an EMBL/GenBank/DDBJ whole genome shotgun (WGS) entry which is preliminary data.</text>
</comment>
<feature type="domain" description="RagB/SusD" evidence="7">
    <location>
        <begin position="313"/>
        <end position="609"/>
    </location>
</feature>
<protein>
    <submittedName>
        <fullName evidence="9">RagB/SusD family nutrient uptake outer membrane protein</fullName>
    </submittedName>
</protein>
<evidence type="ECO:0000259" key="7">
    <source>
        <dbReference type="Pfam" id="PF07980"/>
    </source>
</evidence>
<dbReference type="Pfam" id="PF07980">
    <property type="entry name" value="SusD_RagB"/>
    <property type="match status" value="1"/>
</dbReference>
<feature type="signal peptide" evidence="6">
    <location>
        <begin position="1"/>
        <end position="17"/>
    </location>
</feature>
<proteinExistence type="inferred from homology"/>
<evidence type="ECO:0000256" key="1">
    <source>
        <dbReference type="ARBA" id="ARBA00004442"/>
    </source>
</evidence>
<keyword evidence="10" id="KW-1185">Reference proteome</keyword>
<dbReference type="SUPFAM" id="SSF48452">
    <property type="entry name" value="TPR-like"/>
    <property type="match status" value="1"/>
</dbReference>
<gene>
    <name evidence="9" type="ORF">GM920_12575</name>
</gene>
<feature type="domain" description="SusD-like N-terminal" evidence="8">
    <location>
        <begin position="106"/>
        <end position="232"/>
    </location>
</feature>
<dbReference type="PROSITE" id="PS51257">
    <property type="entry name" value="PROKAR_LIPOPROTEIN"/>
    <property type="match status" value="1"/>
</dbReference>
<dbReference type="EMBL" id="WNXC01000004">
    <property type="protein sequence ID" value="MBB2149735.1"/>
    <property type="molecule type" value="Genomic_DNA"/>
</dbReference>
<keyword evidence="3 6" id="KW-0732">Signal</keyword>
<dbReference type="InterPro" id="IPR011990">
    <property type="entry name" value="TPR-like_helical_dom_sf"/>
</dbReference>
<comment type="subcellular location">
    <subcellularLocation>
        <location evidence="1">Cell outer membrane</location>
    </subcellularLocation>
</comment>
<keyword evidence="5" id="KW-0998">Cell outer membrane</keyword>
<evidence type="ECO:0000313" key="9">
    <source>
        <dbReference type="EMBL" id="MBB2149735.1"/>
    </source>
</evidence>
<accession>A0ABR6EWS5</accession>
<dbReference type="Gene3D" id="1.25.40.390">
    <property type="match status" value="1"/>
</dbReference>
<evidence type="ECO:0000256" key="3">
    <source>
        <dbReference type="ARBA" id="ARBA00022729"/>
    </source>
</evidence>
<sequence>MKLKIWVIVIFLMSAMAACKKSYLDVSNELAGGLTSTDQIFDNPGYTKRWYANVMSGVPDYSTIIGVGMNGIQNPWTSMTDEVIAGYGDAARYNISAKNSITMGFQRWGTLYPLIRQANIFLEKAKPILATGTDADQLTEAEFKTMKANTLFMRAYYHYLLFEQYGPIPILDRVLAPTDDLDLPRQSVDDVVAFIDKELTNAATLLPQSAITDEQYLANPTKGVALAVKAKLWMYAASPLLNGGYAPALSLVNPDGKKLFPAKDPAKWAKAVNALKEFIDFAEQGNYELYKAYTNGVLDPDKSVYDLFQVYNKEIIWATSKNGFGGMDGDQLDRRSTPRSEPNGLGSTGVLQELVDDFYMKDGLPINNAGFLPASPLYSEAGKSAYNGVNVSNMYINREARFYNTVFFAGRKWHISNKEINFFVGSPNDRSGQYTVSGYMLYKRFNRKVHKTSPGVASVFRPSIVFRLAEFHLLYAEALNEVDPSNALILKYVNLVRERAGIPQLEVLNPSISGNQELQRAAIRRESRVELCTEGQRYFDVRRWMIAENPSGKDKQGGSFYGMNMNGDANTFFQRSVVETRVFETKQYLQPIAYNELEKGKNLVQNPGW</sequence>
<dbReference type="Proteomes" id="UP000636110">
    <property type="component" value="Unassembled WGS sequence"/>
</dbReference>
<dbReference type="Pfam" id="PF14322">
    <property type="entry name" value="SusD-like_3"/>
    <property type="match status" value="1"/>
</dbReference>
<comment type="similarity">
    <text evidence="2">Belongs to the SusD family.</text>
</comment>